<evidence type="ECO:0000256" key="2">
    <source>
        <dbReference type="PROSITE-ProRule" id="PRU00497"/>
    </source>
</evidence>
<keyword evidence="1 2" id="KW-0193">Cuticle</keyword>
<sequence length="360" mass="41738">MASFVLLLITVMVMVVKGQQQQQQQPQQQQQQLYQQQQPQPQPQPQQHEVLLLQDDAQGPLLSTFTHPESHLSRSTDGSYSFSFSLPHQQRSEQRDAFGRVTGNFAFVDKEGEEVAVHYDADQLGFRPQSDILPKQPQETPDVQRARAEFMRHYEETAKLLGVYDDSESEESSSEESDEDGESDEDEDSSSSSEEDSDSDSDDDEDSDEDEEEEEEGEKEEQQIGLFRYRFGQRTQLIDEEENENEEEDEAEEGEEEEGNEEEDEEEREIIRSFQQGQSSIIQAIPVSLQQGIGGRHFFTPFNNNNNDNNDNNNNNNDNNNNNNNNNHNNQQNTQTFLDDNDFRRNQRNAPRYSYFWRQN</sequence>
<dbReference type="InterPro" id="IPR050468">
    <property type="entry name" value="Cuticle_Struct_Prot"/>
</dbReference>
<gene>
    <name evidence="5" type="ORF">Pmani_033640</name>
</gene>
<feature type="compositionally biased region" description="Low complexity" evidence="3">
    <location>
        <begin position="27"/>
        <end position="39"/>
    </location>
</feature>
<dbReference type="InterPro" id="IPR031311">
    <property type="entry name" value="CHIT_BIND_RR_consensus"/>
</dbReference>
<dbReference type="InterPro" id="IPR000618">
    <property type="entry name" value="Insect_cuticle"/>
</dbReference>
<comment type="caution">
    <text evidence="5">The sequence shown here is derived from an EMBL/GenBank/DDBJ whole genome shotgun (WGS) entry which is preliminary data.</text>
</comment>
<dbReference type="PANTHER" id="PTHR10380">
    <property type="entry name" value="CUTICLE PROTEIN"/>
    <property type="match status" value="1"/>
</dbReference>
<dbReference type="GO" id="GO:0062129">
    <property type="term" value="C:chitin-based extracellular matrix"/>
    <property type="evidence" value="ECO:0007669"/>
    <property type="project" value="TreeGrafter"/>
</dbReference>
<dbReference type="PROSITE" id="PS00233">
    <property type="entry name" value="CHIT_BIND_RR_1"/>
    <property type="match status" value="1"/>
</dbReference>
<dbReference type="Proteomes" id="UP001292094">
    <property type="component" value="Unassembled WGS sequence"/>
</dbReference>
<evidence type="ECO:0000256" key="1">
    <source>
        <dbReference type="ARBA" id="ARBA00022460"/>
    </source>
</evidence>
<dbReference type="Pfam" id="PF00379">
    <property type="entry name" value="Chitin_bind_4"/>
    <property type="match status" value="1"/>
</dbReference>
<feature type="region of interest" description="Disordered" evidence="3">
    <location>
        <begin position="160"/>
        <end position="270"/>
    </location>
</feature>
<dbReference type="AlphaFoldDB" id="A0AAE1NR57"/>
<feature type="compositionally biased region" description="Acidic residues" evidence="3">
    <location>
        <begin position="165"/>
        <end position="219"/>
    </location>
</feature>
<feature type="region of interest" description="Disordered" evidence="3">
    <location>
        <begin position="27"/>
        <end position="47"/>
    </location>
</feature>
<reference evidence="5" key="1">
    <citation type="submission" date="2023-11" db="EMBL/GenBank/DDBJ databases">
        <title>Genome assemblies of two species of porcelain crab, Petrolisthes cinctipes and Petrolisthes manimaculis (Anomura: Porcellanidae).</title>
        <authorList>
            <person name="Angst P."/>
        </authorList>
    </citation>
    <scope>NUCLEOTIDE SEQUENCE</scope>
    <source>
        <strain evidence="5">PB745_02</strain>
        <tissue evidence="5">Gill</tissue>
    </source>
</reference>
<dbReference type="PANTHER" id="PTHR10380:SF196">
    <property type="entry name" value="CUTICULAR PROTEIN 72EA"/>
    <property type="match status" value="1"/>
</dbReference>
<feature type="chain" id="PRO_5042185293" evidence="4">
    <location>
        <begin position="19"/>
        <end position="360"/>
    </location>
</feature>
<dbReference type="EMBL" id="JAWZYT010004484">
    <property type="protein sequence ID" value="KAK4293680.1"/>
    <property type="molecule type" value="Genomic_DNA"/>
</dbReference>
<evidence type="ECO:0000313" key="6">
    <source>
        <dbReference type="Proteomes" id="UP001292094"/>
    </source>
</evidence>
<protein>
    <submittedName>
        <fullName evidence="5">Uncharacterized protein</fullName>
    </submittedName>
</protein>
<evidence type="ECO:0000256" key="3">
    <source>
        <dbReference type="SAM" id="MobiDB-lite"/>
    </source>
</evidence>
<feature type="compositionally biased region" description="Acidic residues" evidence="3">
    <location>
        <begin position="238"/>
        <end position="268"/>
    </location>
</feature>
<name>A0AAE1NR57_9EUCA</name>
<dbReference type="PROSITE" id="PS51155">
    <property type="entry name" value="CHIT_BIND_RR_2"/>
    <property type="match status" value="1"/>
</dbReference>
<dbReference type="GO" id="GO:0008010">
    <property type="term" value="F:structural constituent of chitin-based larval cuticle"/>
    <property type="evidence" value="ECO:0007669"/>
    <property type="project" value="TreeGrafter"/>
</dbReference>
<keyword evidence="4" id="KW-0732">Signal</keyword>
<proteinExistence type="predicted"/>
<feature type="region of interest" description="Disordered" evidence="3">
    <location>
        <begin position="296"/>
        <end position="360"/>
    </location>
</feature>
<evidence type="ECO:0000313" key="5">
    <source>
        <dbReference type="EMBL" id="KAK4293680.1"/>
    </source>
</evidence>
<evidence type="ECO:0000256" key="4">
    <source>
        <dbReference type="SAM" id="SignalP"/>
    </source>
</evidence>
<accession>A0AAE1NR57</accession>
<organism evidence="5 6">
    <name type="scientific">Petrolisthes manimaculis</name>
    <dbReference type="NCBI Taxonomy" id="1843537"/>
    <lineage>
        <taxon>Eukaryota</taxon>
        <taxon>Metazoa</taxon>
        <taxon>Ecdysozoa</taxon>
        <taxon>Arthropoda</taxon>
        <taxon>Crustacea</taxon>
        <taxon>Multicrustacea</taxon>
        <taxon>Malacostraca</taxon>
        <taxon>Eumalacostraca</taxon>
        <taxon>Eucarida</taxon>
        <taxon>Decapoda</taxon>
        <taxon>Pleocyemata</taxon>
        <taxon>Anomura</taxon>
        <taxon>Galatheoidea</taxon>
        <taxon>Porcellanidae</taxon>
        <taxon>Petrolisthes</taxon>
    </lineage>
</organism>
<feature type="signal peptide" evidence="4">
    <location>
        <begin position="1"/>
        <end position="18"/>
    </location>
</feature>
<keyword evidence="6" id="KW-1185">Reference proteome</keyword>
<feature type="compositionally biased region" description="Low complexity" evidence="3">
    <location>
        <begin position="303"/>
        <end position="330"/>
    </location>
</feature>